<gene>
    <name evidence="3" type="ORF">PPSIR1_21139</name>
</gene>
<proteinExistence type="predicted"/>
<dbReference type="PANTHER" id="PTHR46797:SF1">
    <property type="entry name" value="METHYLPHOSPHONATE SYNTHASE"/>
    <property type="match status" value="1"/>
</dbReference>
<dbReference type="PROSITE" id="PS50943">
    <property type="entry name" value="HTH_CROC1"/>
    <property type="match status" value="1"/>
</dbReference>
<dbReference type="PANTHER" id="PTHR46797">
    <property type="entry name" value="HTH-TYPE TRANSCRIPTIONAL REGULATOR"/>
    <property type="match status" value="1"/>
</dbReference>
<dbReference type="Pfam" id="PF13560">
    <property type="entry name" value="HTH_31"/>
    <property type="match status" value="1"/>
</dbReference>
<dbReference type="EMBL" id="ABCS01000018">
    <property type="protein sequence ID" value="EDM79574.1"/>
    <property type="molecule type" value="Genomic_DNA"/>
</dbReference>
<evidence type="ECO:0000313" key="4">
    <source>
        <dbReference type="Proteomes" id="UP000005801"/>
    </source>
</evidence>
<organism evidence="3 4">
    <name type="scientific">Plesiocystis pacifica SIR-1</name>
    <dbReference type="NCBI Taxonomy" id="391625"/>
    <lineage>
        <taxon>Bacteria</taxon>
        <taxon>Pseudomonadati</taxon>
        <taxon>Myxococcota</taxon>
        <taxon>Polyangia</taxon>
        <taxon>Nannocystales</taxon>
        <taxon>Nannocystaceae</taxon>
        <taxon>Plesiocystis</taxon>
    </lineage>
</organism>
<name>A6G3G7_9BACT</name>
<dbReference type="GO" id="GO:0005829">
    <property type="term" value="C:cytosol"/>
    <property type="evidence" value="ECO:0007669"/>
    <property type="project" value="TreeGrafter"/>
</dbReference>
<feature type="domain" description="HTH cro/C1-type" evidence="2">
    <location>
        <begin position="13"/>
        <end position="67"/>
    </location>
</feature>
<reference evidence="3 4" key="1">
    <citation type="submission" date="2007-06" db="EMBL/GenBank/DDBJ databases">
        <authorList>
            <person name="Shimkets L."/>
            <person name="Ferriera S."/>
            <person name="Johnson J."/>
            <person name="Kravitz S."/>
            <person name="Beeson K."/>
            <person name="Sutton G."/>
            <person name="Rogers Y.-H."/>
            <person name="Friedman R."/>
            <person name="Frazier M."/>
            <person name="Venter J.C."/>
        </authorList>
    </citation>
    <scope>NUCLEOTIDE SEQUENCE [LARGE SCALE GENOMIC DNA]</scope>
    <source>
        <strain evidence="3 4">SIR-1</strain>
    </source>
</reference>
<keyword evidence="1 3" id="KW-0238">DNA-binding</keyword>
<accession>A6G3G7</accession>
<dbReference type="InterPro" id="IPR050807">
    <property type="entry name" value="TransReg_Diox_bact_type"/>
</dbReference>
<evidence type="ECO:0000259" key="2">
    <source>
        <dbReference type="PROSITE" id="PS50943"/>
    </source>
</evidence>
<dbReference type="InterPro" id="IPR001387">
    <property type="entry name" value="Cro/C1-type_HTH"/>
</dbReference>
<keyword evidence="4" id="KW-1185">Reference proteome</keyword>
<sequence>MEVMTREELGERLRTLRKRRGLTQEALAEAAEVSVDSVRRLENAAFSPSFDTLTKLAKGLNVPKVALITDHYDEEDDLAVMLRALPSPHKEVAVAMLGTLYVQASMTS</sequence>
<dbReference type="GO" id="GO:0003677">
    <property type="term" value="F:DNA binding"/>
    <property type="evidence" value="ECO:0007669"/>
    <property type="project" value="UniProtKB-KW"/>
</dbReference>
<dbReference type="OrthoDB" id="428540at2"/>
<evidence type="ECO:0000313" key="3">
    <source>
        <dbReference type="EMBL" id="EDM79574.1"/>
    </source>
</evidence>
<dbReference type="GO" id="GO:0003700">
    <property type="term" value="F:DNA-binding transcription factor activity"/>
    <property type="evidence" value="ECO:0007669"/>
    <property type="project" value="TreeGrafter"/>
</dbReference>
<comment type="caution">
    <text evidence="3">The sequence shown here is derived from an EMBL/GenBank/DDBJ whole genome shotgun (WGS) entry which is preliminary data.</text>
</comment>
<dbReference type="InterPro" id="IPR010982">
    <property type="entry name" value="Lambda_DNA-bd_dom_sf"/>
</dbReference>
<dbReference type="STRING" id="391625.PPSIR1_21139"/>
<dbReference type="SUPFAM" id="SSF47413">
    <property type="entry name" value="lambda repressor-like DNA-binding domains"/>
    <property type="match status" value="1"/>
</dbReference>
<dbReference type="AlphaFoldDB" id="A6G3G7"/>
<dbReference type="CDD" id="cd00093">
    <property type="entry name" value="HTH_XRE"/>
    <property type="match status" value="1"/>
</dbReference>
<protein>
    <submittedName>
        <fullName evidence="3">DNA-binding protein</fullName>
    </submittedName>
</protein>
<dbReference type="Gene3D" id="1.10.260.40">
    <property type="entry name" value="lambda repressor-like DNA-binding domains"/>
    <property type="match status" value="1"/>
</dbReference>
<dbReference type="eggNOG" id="COG1396">
    <property type="taxonomic scope" value="Bacteria"/>
</dbReference>
<dbReference type="Proteomes" id="UP000005801">
    <property type="component" value="Unassembled WGS sequence"/>
</dbReference>
<dbReference type="RefSeq" id="WP_006971266.1">
    <property type="nucleotide sequence ID" value="NZ_ABCS01000018.1"/>
</dbReference>
<evidence type="ECO:0000256" key="1">
    <source>
        <dbReference type="ARBA" id="ARBA00023125"/>
    </source>
</evidence>
<dbReference type="SMART" id="SM00530">
    <property type="entry name" value="HTH_XRE"/>
    <property type="match status" value="1"/>
</dbReference>